<sequence>MVSIVFFSFHDQTAMICFLNSAVPELGPAPWTRITWNFCLFALGTVPCVQSSCRSLKPNSSVPNNEGDQQCADSYPDPYRSSYLSVPTCINRSVQFGVRTSFL</sequence>
<gene>
    <name evidence="1" type="ORF">ATANTOWER_016690</name>
</gene>
<evidence type="ECO:0000313" key="1">
    <source>
        <dbReference type="EMBL" id="MED6254121.1"/>
    </source>
</evidence>
<keyword evidence="2" id="KW-1185">Reference proteome</keyword>
<evidence type="ECO:0000313" key="2">
    <source>
        <dbReference type="Proteomes" id="UP001345963"/>
    </source>
</evidence>
<reference evidence="1 2" key="1">
    <citation type="submission" date="2021-07" db="EMBL/GenBank/DDBJ databases">
        <authorList>
            <person name="Palmer J.M."/>
        </authorList>
    </citation>
    <scope>NUCLEOTIDE SEQUENCE [LARGE SCALE GENOMIC DNA]</scope>
    <source>
        <strain evidence="1 2">AT_MEX2019</strain>
        <tissue evidence="1">Muscle</tissue>
    </source>
</reference>
<organism evidence="1 2">
    <name type="scientific">Ataeniobius toweri</name>
    <dbReference type="NCBI Taxonomy" id="208326"/>
    <lineage>
        <taxon>Eukaryota</taxon>
        <taxon>Metazoa</taxon>
        <taxon>Chordata</taxon>
        <taxon>Craniata</taxon>
        <taxon>Vertebrata</taxon>
        <taxon>Euteleostomi</taxon>
        <taxon>Actinopterygii</taxon>
        <taxon>Neopterygii</taxon>
        <taxon>Teleostei</taxon>
        <taxon>Neoteleostei</taxon>
        <taxon>Acanthomorphata</taxon>
        <taxon>Ovalentaria</taxon>
        <taxon>Atherinomorphae</taxon>
        <taxon>Cyprinodontiformes</taxon>
        <taxon>Goodeidae</taxon>
        <taxon>Ataeniobius</taxon>
    </lineage>
</organism>
<protein>
    <submittedName>
        <fullName evidence="1">Uncharacterized protein</fullName>
    </submittedName>
</protein>
<proteinExistence type="predicted"/>
<dbReference type="EMBL" id="JAHUTI010069187">
    <property type="protein sequence ID" value="MED6254121.1"/>
    <property type="molecule type" value="Genomic_DNA"/>
</dbReference>
<name>A0ABU7BTY8_9TELE</name>
<dbReference type="Proteomes" id="UP001345963">
    <property type="component" value="Unassembled WGS sequence"/>
</dbReference>
<accession>A0ABU7BTY8</accession>
<comment type="caution">
    <text evidence="1">The sequence shown here is derived from an EMBL/GenBank/DDBJ whole genome shotgun (WGS) entry which is preliminary data.</text>
</comment>